<evidence type="ECO:0000313" key="2">
    <source>
        <dbReference type="Proteomes" id="UP000011529"/>
    </source>
</evidence>
<reference evidence="1" key="1">
    <citation type="submission" date="2012-11" db="EMBL/GenBank/DDBJ databases">
        <title>Permanent draft genomes of Rhodopirellula europaea strain SH398 and 6C.</title>
        <authorList>
            <person name="Richter M."/>
            <person name="Richter-Heitmann T."/>
            <person name="Frank C."/>
            <person name="Harder J."/>
            <person name="Glockner F.O."/>
        </authorList>
    </citation>
    <scope>NUCLEOTIDE SEQUENCE</scope>
    <source>
        <strain evidence="1">6C</strain>
    </source>
</reference>
<sequence>MAESFRWRGESKSIRWRRKLGGHRREADFIGAMKLLSTIDDANPKNW</sequence>
<gene>
    <name evidence="1" type="ORF">RE6C_04281</name>
</gene>
<comment type="caution">
    <text evidence="1">The sequence shown here is derived from an EMBL/GenBank/DDBJ whole genome shotgun (WGS) entry which is preliminary data.</text>
</comment>
<reference evidence="1" key="2">
    <citation type="journal article" date="2013" name="Mar. Genomics">
        <title>Expression of sulfatases in Rhodopirellula baltica and the diversity of sulfatases in the genus Rhodopirellula.</title>
        <authorList>
            <person name="Wegner C.E."/>
            <person name="Richter-Heitmann T."/>
            <person name="Klindworth A."/>
            <person name="Klockow C."/>
            <person name="Richter M."/>
            <person name="Achstetter T."/>
            <person name="Glockner F.O."/>
            <person name="Harder J."/>
        </authorList>
    </citation>
    <scope>NUCLEOTIDE SEQUENCE [LARGE SCALE GENOMIC DNA]</scope>
    <source>
        <strain evidence="1">6C</strain>
    </source>
</reference>
<accession>M2AY81</accession>
<dbReference type="Proteomes" id="UP000011529">
    <property type="component" value="Unassembled WGS sequence"/>
</dbReference>
<dbReference type="PATRIC" id="fig|1263867.3.peg.4589"/>
<dbReference type="AlphaFoldDB" id="M2AY81"/>
<organism evidence="1 2">
    <name type="scientific">Rhodopirellula europaea 6C</name>
    <dbReference type="NCBI Taxonomy" id="1263867"/>
    <lineage>
        <taxon>Bacteria</taxon>
        <taxon>Pseudomonadati</taxon>
        <taxon>Planctomycetota</taxon>
        <taxon>Planctomycetia</taxon>
        <taxon>Pirellulales</taxon>
        <taxon>Pirellulaceae</taxon>
        <taxon>Rhodopirellula</taxon>
    </lineage>
</organism>
<evidence type="ECO:0000313" key="1">
    <source>
        <dbReference type="EMBL" id="EMB14944.1"/>
    </source>
</evidence>
<proteinExistence type="predicted"/>
<dbReference type="EMBL" id="ANMO01000202">
    <property type="protein sequence ID" value="EMB14944.1"/>
    <property type="molecule type" value="Genomic_DNA"/>
</dbReference>
<name>M2AY81_9BACT</name>
<keyword evidence="2" id="KW-1185">Reference proteome</keyword>
<protein>
    <submittedName>
        <fullName evidence="1">Uncharacterized protein</fullName>
    </submittedName>
</protein>